<keyword evidence="3" id="KW-1185">Reference proteome</keyword>
<gene>
    <name evidence="2" type="ORF">SAMN04487990_11438</name>
</gene>
<dbReference type="STRING" id="283786.SAMN04487990_11438"/>
<dbReference type="InterPro" id="IPR025367">
    <property type="entry name" value="DUF4271"/>
</dbReference>
<dbReference type="OrthoDB" id="1438590at2"/>
<name>A0A1H4BDP1_BIZPA</name>
<dbReference type="Proteomes" id="UP000198846">
    <property type="component" value="Unassembled WGS sequence"/>
</dbReference>
<organism evidence="2 3">
    <name type="scientific">Bizionia paragorgiae</name>
    <dbReference type="NCBI Taxonomy" id="283786"/>
    <lineage>
        <taxon>Bacteria</taxon>
        <taxon>Pseudomonadati</taxon>
        <taxon>Bacteroidota</taxon>
        <taxon>Flavobacteriia</taxon>
        <taxon>Flavobacteriales</taxon>
        <taxon>Flavobacteriaceae</taxon>
        <taxon>Bizionia</taxon>
    </lineage>
</organism>
<feature type="transmembrane region" description="Helical" evidence="1">
    <location>
        <begin position="92"/>
        <end position="110"/>
    </location>
</feature>
<dbReference type="RefSeq" id="WP_092135133.1">
    <property type="nucleotide sequence ID" value="NZ_FNQK01000014.1"/>
</dbReference>
<keyword evidence="1" id="KW-1133">Transmembrane helix</keyword>
<feature type="transmembrane region" description="Helical" evidence="1">
    <location>
        <begin position="190"/>
        <end position="212"/>
    </location>
</feature>
<dbReference type="AlphaFoldDB" id="A0A1H4BDP1"/>
<evidence type="ECO:0000313" key="2">
    <source>
        <dbReference type="EMBL" id="SEA46315.1"/>
    </source>
</evidence>
<feature type="transmembrane region" description="Helical" evidence="1">
    <location>
        <begin position="137"/>
        <end position="153"/>
    </location>
</feature>
<keyword evidence="1" id="KW-0812">Transmembrane</keyword>
<dbReference type="EMBL" id="FNQK01000014">
    <property type="protein sequence ID" value="SEA46315.1"/>
    <property type="molecule type" value="Genomic_DNA"/>
</dbReference>
<reference evidence="2 3" key="1">
    <citation type="submission" date="2016-10" db="EMBL/GenBank/DDBJ databases">
        <authorList>
            <person name="de Groot N.N."/>
        </authorList>
    </citation>
    <scope>NUCLEOTIDE SEQUENCE [LARGE SCALE GENOMIC DNA]</scope>
    <source>
        <strain evidence="2 3">DSM 23842</strain>
    </source>
</reference>
<protein>
    <recommendedName>
        <fullName evidence="4">DUF4271 domain-containing protein</fullName>
    </recommendedName>
</protein>
<proteinExistence type="predicted"/>
<sequence>MLRELVSNEIFTILLVFSLLLIAIARMAYPKRFHDFSYILVNYKYSNAYNKHSEFINGFESILFGNLIVQLTLSVVVFYNLWADLDLTASDLYLKIGLGLGAFMLVKTILERVVSKILNITSIVYDYLFLKLNFKNFIGLLLVPINAILIFSVHPQPNYLYIIAILLFIVHIIGLSYFFKTHLNTIKNNLFYFILYLCALEISPYVVLYKLITTT</sequence>
<feature type="transmembrane region" description="Helical" evidence="1">
    <location>
        <begin position="6"/>
        <end position="29"/>
    </location>
</feature>
<feature type="transmembrane region" description="Helical" evidence="1">
    <location>
        <begin position="159"/>
        <end position="178"/>
    </location>
</feature>
<dbReference type="Pfam" id="PF14093">
    <property type="entry name" value="DUF4271"/>
    <property type="match status" value="1"/>
</dbReference>
<evidence type="ECO:0000313" key="3">
    <source>
        <dbReference type="Proteomes" id="UP000198846"/>
    </source>
</evidence>
<feature type="transmembrane region" description="Helical" evidence="1">
    <location>
        <begin position="61"/>
        <end position="80"/>
    </location>
</feature>
<evidence type="ECO:0008006" key="4">
    <source>
        <dbReference type="Google" id="ProtNLM"/>
    </source>
</evidence>
<accession>A0A1H4BDP1</accession>
<evidence type="ECO:0000256" key="1">
    <source>
        <dbReference type="SAM" id="Phobius"/>
    </source>
</evidence>
<keyword evidence="1" id="KW-0472">Membrane</keyword>